<comment type="similarity">
    <text evidence="1">Belongs to the class-I pyridine nucleotide-disulfide oxidoreductase family.</text>
</comment>
<dbReference type="Gene3D" id="3.30.390.30">
    <property type="match status" value="1"/>
</dbReference>
<dbReference type="PANTHER" id="PTHR43014:SF5">
    <property type="entry name" value="GLUTATHIONE REDUCTASE (NADPH)"/>
    <property type="match status" value="1"/>
</dbReference>
<dbReference type="Proteomes" id="UP000183629">
    <property type="component" value="Unassembled WGS sequence"/>
</dbReference>
<dbReference type="GO" id="GO:0000166">
    <property type="term" value="F:nucleotide binding"/>
    <property type="evidence" value="ECO:0007669"/>
    <property type="project" value="UniProtKB-KW"/>
</dbReference>
<evidence type="ECO:0000256" key="4">
    <source>
        <dbReference type="PIRSR" id="PIRSR000350-3"/>
    </source>
</evidence>
<dbReference type="PRINTS" id="PR00368">
    <property type="entry name" value="FADPNR"/>
</dbReference>
<name>A0A1I7I3T0_9STRE</name>
<dbReference type="PANTHER" id="PTHR43014">
    <property type="entry name" value="MERCURIC REDUCTASE"/>
    <property type="match status" value="1"/>
</dbReference>
<dbReference type="SUPFAM" id="SSF51905">
    <property type="entry name" value="FAD/NAD(P)-binding domain"/>
    <property type="match status" value="1"/>
</dbReference>
<sequence length="454" mass="49925">MTNSEKKTKNFDFLVIGGGITGLTVSSNLATEGKSVALIESRDWGGTSINRGATAKRAILALSELHHKIEAFQGKGFDDVPTINWEDMISHRDWLVEDQRARAKERAISSGVYTFEGQARFLDDHHVIVDGRVLSADTIIIATGSRPRELTFEGAQFVDDSGNLLRQHRKPKEVAIIGAGVIALSLISSFTEAGVKVHVIQHNDGILRGFDKELVDTLVSRLQAKGAEFHLNAEPTRVSKEDNGLYTVLLSTGVSLSVNGVYDATGRTPYIQQLDLEKAGISYNAKGVAVNDYLQTSKEWIYALGDCCDAPVPKLTSYGDYQAKYLANLLLGHRNDCISYPKAPAVTVFSIPKLGQVGMSVNQAKVDSHNYTIKTVDMSHWQNYRRVRDDLARLKLVVEHQSQRVVGAEILSDTADILVNYLALLINLGASMQDVQDIIFAYPSLATDLYGIWT</sequence>
<feature type="binding site" evidence="4">
    <location>
        <position position="306"/>
    </location>
    <ligand>
        <name>FAD</name>
        <dbReference type="ChEBI" id="CHEBI:57692"/>
    </ligand>
</feature>
<keyword evidence="8" id="KW-1185">Reference proteome</keyword>
<dbReference type="InterPro" id="IPR036188">
    <property type="entry name" value="FAD/NAD-bd_sf"/>
</dbReference>
<evidence type="ECO:0000313" key="7">
    <source>
        <dbReference type="EMBL" id="SFU67416.1"/>
    </source>
</evidence>
<proteinExistence type="inferred from homology"/>
<keyword evidence="4" id="KW-0547">Nucleotide-binding</keyword>
<dbReference type="InterPro" id="IPR004099">
    <property type="entry name" value="Pyr_nucl-diS_OxRdtase_dimer"/>
</dbReference>
<protein>
    <submittedName>
        <fullName evidence="7">Glutathione reductase (NADPH)</fullName>
    </submittedName>
</protein>
<feature type="binding site" evidence="4">
    <location>
        <position position="266"/>
    </location>
    <ligand>
        <name>NAD(+)</name>
        <dbReference type="ChEBI" id="CHEBI:57540"/>
    </ligand>
</feature>
<dbReference type="InterPro" id="IPR001100">
    <property type="entry name" value="Pyr_nuc-diS_OxRdtase"/>
</dbReference>
<dbReference type="InterPro" id="IPR016156">
    <property type="entry name" value="FAD/NAD-linked_Rdtase_dimer_sf"/>
</dbReference>
<keyword evidence="2" id="KW-0285">Flavoprotein</keyword>
<dbReference type="RefSeq" id="WP_074658365.1">
    <property type="nucleotide sequence ID" value="NZ_FOLZ01000003.1"/>
</dbReference>
<evidence type="ECO:0000313" key="8">
    <source>
        <dbReference type="Proteomes" id="UP000183629"/>
    </source>
</evidence>
<dbReference type="InterPro" id="IPR023753">
    <property type="entry name" value="FAD/NAD-binding_dom"/>
</dbReference>
<dbReference type="GO" id="GO:0016491">
    <property type="term" value="F:oxidoreductase activity"/>
    <property type="evidence" value="ECO:0007669"/>
    <property type="project" value="InterPro"/>
</dbReference>
<dbReference type="PRINTS" id="PR00411">
    <property type="entry name" value="PNDRDTASEI"/>
</dbReference>
<evidence type="ECO:0000256" key="3">
    <source>
        <dbReference type="ARBA" id="ARBA00022827"/>
    </source>
</evidence>
<reference evidence="8" key="1">
    <citation type="submission" date="2016-10" db="EMBL/GenBank/DDBJ databases">
        <authorList>
            <person name="Varghese N."/>
            <person name="Submissions S."/>
        </authorList>
    </citation>
    <scope>NUCLEOTIDE SEQUENCE [LARGE SCALE GENOMIC DNA]</scope>
    <source>
        <strain evidence="8">LMG 15572</strain>
    </source>
</reference>
<feature type="binding site" evidence="4">
    <location>
        <begin position="143"/>
        <end position="145"/>
    </location>
    <ligand>
        <name>FAD</name>
        <dbReference type="ChEBI" id="CHEBI:57692"/>
    </ligand>
</feature>
<dbReference type="SUPFAM" id="SSF55424">
    <property type="entry name" value="FAD/NAD-linked reductases, dimerisation (C-terminal) domain"/>
    <property type="match status" value="1"/>
</dbReference>
<dbReference type="Pfam" id="PF07992">
    <property type="entry name" value="Pyr_redox_2"/>
    <property type="match status" value="1"/>
</dbReference>
<comment type="cofactor">
    <cofactor evidence="4">
        <name>FAD</name>
        <dbReference type="ChEBI" id="CHEBI:57692"/>
    </cofactor>
    <text evidence="4">Binds 1 FAD per subunit.</text>
</comment>
<evidence type="ECO:0000259" key="5">
    <source>
        <dbReference type="Pfam" id="PF02852"/>
    </source>
</evidence>
<evidence type="ECO:0000259" key="6">
    <source>
        <dbReference type="Pfam" id="PF07992"/>
    </source>
</evidence>
<dbReference type="EMBL" id="FPBN01000004">
    <property type="protein sequence ID" value="SFU67416.1"/>
    <property type="molecule type" value="Genomic_DNA"/>
</dbReference>
<organism evidence="7 8">
    <name type="scientific">Streptococcus gallolyticus</name>
    <dbReference type="NCBI Taxonomy" id="315405"/>
    <lineage>
        <taxon>Bacteria</taxon>
        <taxon>Bacillati</taxon>
        <taxon>Bacillota</taxon>
        <taxon>Bacilli</taxon>
        <taxon>Lactobacillales</taxon>
        <taxon>Streptococcaceae</taxon>
        <taxon>Streptococcus</taxon>
    </lineage>
</organism>
<evidence type="ECO:0000256" key="1">
    <source>
        <dbReference type="ARBA" id="ARBA00007532"/>
    </source>
</evidence>
<evidence type="ECO:0000256" key="2">
    <source>
        <dbReference type="ARBA" id="ARBA00022630"/>
    </source>
</evidence>
<keyword evidence="4" id="KW-0520">NAD</keyword>
<dbReference type="AlphaFoldDB" id="A0A1I7I3T0"/>
<dbReference type="Pfam" id="PF02852">
    <property type="entry name" value="Pyr_redox_dim"/>
    <property type="match status" value="1"/>
</dbReference>
<accession>A0A1I7I3T0</accession>
<dbReference type="PIRSF" id="PIRSF000350">
    <property type="entry name" value="Mercury_reductase_MerA"/>
    <property type="match status" value="1"/>
</dbReference>
<feature type="domain" description="FAD/NAD(P)-binding" evidence="6">
    <location>
        <begin position="12"/>
        <end position="316"/>
    </location>
</feature>
<gene>
    <name evidence="7" type="ORF">SAMN05660328_1048</name>
</gene>
<keyword evidence="3 4" id="KW-0274">FAD</keyword>
<feature type="domain" description="Pyridine nucleotide-disulphide oxidoreductase dimerisation" evidence="5">
    <location>
        <begin position="346"/>
        <end position="446"/>
    </location>
</feature>
<dbReference type="Gene3D" id="3.50.50.60">
    <property type="entry name" value="FAD/NAD(P)-binding domain"/>
    <property type="match status" value="2"/>
</dbReference>